<dbReference type="EMBL" id="AYRZ02000003">
    <property type="protein sequence ID" value="PHT87864.1"/>
    <property type="molecule type" value="Genomic_DNA"/>
</dbReference>
<gene>
    <name evidence="2" type="ORF">T459_09970</name>
</gene>
<accession>A0A2G3A0W1</accession>
<evidence type="ECO:0000313" key="2">
    <source>
        <dbReference type="EMBL" id="PHT87864.1"/>
    </source>
</evidence>
<organism evidence="2 3">
    <name type="scientific">Capsicum annuum</name>
    <name type="common">Capsicum pepper</name>
    <dbReference type="NCBI Taxonomy" id="4072"/>
    <lineage>
        <taxon>Eukaryota</taxon>
        <taxon>Viridiplantae</taxon>
        <taxon>Streptophyta</taxon>
        <taxon>Embryophyta</taxon>
        <taxon>Tracheophyta</taxon>
        <taxon>Spermatophyta</taxon>
        <taxon>Magnoliopsida</taxon>
        <taxon>eudicotyledons</taxon>
        <taxon>Gunneridae</taxon>
        <taxon>Pentapetalae</taxon>
        <taxon>asterids</taxon>
        <taxon>lamiids</taxon>
        <taxon>Solanales</taxon>
        <taxon>Solanaceae</taxon>
        <taxon>Solanoideae</taxon>
        <taxon>Capsiceae</taxon>
        <taxon>Capsicum</taxon>
    </lineage>
</organism>
<dbReference type="PANTHER" id="PTHR44259">
    <property type="entry name" value="OS07G0183000 PROTEIN-RELATED"/>
    <property type="match status" value="1"/>
</dbReference>
<reference evidence="2 3" key="1">
    <citation type="journal article" date="2014" name="Nat. Genet.">
        <title>Genome sequence of the hot pepper provides insights into the evolution of pungency in Capsicum species.</title>
        <authorList>
            <person name="Kim S."/>
            <person name="Park M."/>
            <person name="Yeom S.I."/>
            <person name="Kim Y.M."/>
            <person name="Lee J.M."/>
            <person name="Lee H.A."/>
            <person name="Seo E."/>
            <person name="Choi J."/>
            <person name="Cheong K."/>
            <person name="Kim K.T."/>
            <person name="Jung K."/>
            <person name="Lee G.W."/>
            <person name="Oh S.K."/>
            <person name="Bae C."/>
            <person name="Kim S.B."/>
            <person name="Lee H.Y."/>
            <person name="Kim S.Y."/>
            <person name="Kim M.S."/>
            <person name="Kang B.C."/>
            <person name="Jo Y.D."/>
            <person name="Yang H.B."/>
            <person name="Jeong H.J."/>
            <person name="Kang W.H."/>
            <person name="Kwon J.K."/>
            <person name="Shin C."/>
            <person name="Lim J.Y."/>
            <person name="Park J.H."/>
            <person name="Huh J.H."/>
            <person name="Kim J.S."/>
            <person name="Kim B.D."/>
            <person name="Cohen O."/>
            <person name="Paran I."/>
            <person name="Suh M.C."/>
            <person name="Lee S.B."/>
            <person name="Kim Y.K."/>
            <person name="Shin Y."/>
            <person name="Noh S.J."/>
            <person name="Park J."/>
            <person name="Seo Y.S."/>
            <person name="Kwon S.Y."/>
            <person name="Kim H.A."/>
            <person name="Park J.M."/>
            <person name="Kim H.J."/>
            <person name="Choi S.B."/>
            <person name="Bosland P.W."/>
            <person name="Reeves G."/>
            <person name="Jo S.H."/>
            <person name="Lee B.W."/>
            <person name="Cho H.T."/>
            <person name="Choi H.S."/>
            <person name="Lee M.S."/>
            <person name="Yu Y."/>
            <person name="Do Choi Y."/>
            <person name="Park B.S."/>
            <person name="van Deynze A."/>
            <person name="Ashrafi H."/>
            <person name="Hill T."/>
            <person name="Kim W.T."/>
            <person name="Pai H.S."/>
            <person name="Ahn H.K."/>
            <person name="Yeam I."/>
            <person name="Giovannoni J.J."/>
            <person name="Rose J.K."/>
            <person name="Sorensen I."/>
            <person name="Lee S.J."/>
            <person name="Kim R.W."/>
            <person name="Choi I.Y."/>
            <person name="Choi B.S."/>
            <person name="Lim J.S."/>
            <person name="Lee Y.H."/>
            <person name="Choi D."/>
        </authorList>
    </citation>
    <scope>NUCLEOTIDE SEQUENCE [LARGE SCALE GENOMIC DNA]</scope>
    <source>
        <strain evidence="3">cv. CM334</strain>
    </source>
</reference>
<keyword evidence="3" id="KW-1185">Reference proteome</keyword>
<feature type="domain" description="KIB1-4 beta-propeller" evidence="1">
    <location>
        <begin position="112"/>
        <end position="164"/>
    </location>
</feature>
<dbReference type="InterPro" id="IPR005174">
    <property type="entry name" value="KIB1-4_b-propeller"/>
</dbReference>
<dbReference type="AlphaFoldDB" id="A0A2G3A0W1"/>
<evidence type="ECO:0000259" key="1">
    <source>
        <dbReference type="Pfam" id="PF03478"/>
    </source>
</evidence>
<protein>
    <recommendedName>
        <fullName evidence="1">KIB1-4 beta-propeller domain-containing protein</fullName>
    </recommendedName>
</protein>
<dbReference type="PANTHER" id="PTHR44259:SF37">
    <property type="entry name" value="DUF1618 DOMAIN-CONTAINING PROTEIN"/>
    <property type="match status" value="1"/>
</dbReference>
<comment type="caution">
    <text evidence="2">The sequence shown here is derived from an EMBL/GenBank/DDBJ whole genome shotgun (WGS) entry which is preliminary data.</text>
</comment>
<dbReference type="Gramene" id="PHT87864">
    <property type="protein sequence ID" value="PHT87864"/>
    <property type="gene ID" value="T459_09970"/>
</dbReference>
<reference evidence="2 3" key="2">
    <citation type="journal article" date="2017" name="Genome Biol.">
        <title>New reference genome sequences of hot pepper reveal the massive evolution of plant disease-resistance genes by retroduplication.</title>
        <authorList>
            <person name="Kim S."/>
            <person name="Park J."/>
            <person name="Yeom S.I."/>
            <person name="Kim Y.M."/>
            <person name="Seo E."/>
            <person name="Kim K.T."/>
            <person name="Kim M.S."/>
            <person name="Lee J.M."/>
            <person name="Cheong K."/>
            <person name="Shin H.S."/>
            <person name="Kim S.B."/>
            <person name="Han K."/>
            <person name="Lee J."/>
            <person name="Park M."/>
            <person name="Lee H.A."/>
            <person name="Lee H.Y."/>
            <person name="Lee Y."/>
            <person name="Oh S."/>
            <person name="Lee J.H."/>
            <person name="Choi E."/>
            <person name="Choi E."/>
            <person name="Lee S.E."/>
            <person name="Jeon J."/>
            <person name="Kim H."/>
            <person name="Choi G."/>
            <person name="Song H."/>
            <person name="Lee J."/>
            <person name="Lee S.C."/>
            <person name="Kwon J.K."/>
            <person name="Lee H.Y."/>
            <person name="Koo N."/>
            <person name="Hong Y."/>
            <person name="Kim R.W."/>
            <person name="Kang W.H."/>
            <person name="Huh J.H."/>
            <person name="Kang B.C."/>
            <person name="Yang T.J."/>
            <person name="Lee Y.H."/>
            <person name="Bennetzen J.L."/>
            <person name="Choi D."/>
        </authorList>
    </citation>
    <scope>NUCLEOTIDE SEQUENCE [LARGE SCALE GENOMIC DNA]</scope>
    <source>
        <strain evidence="3">cv. CM334</strain>
    </source>
</reference>
<name>A0A2G3A0W1_CAPAN</name>
<evidence type="ECO:0000313" key="3">
    <source>
        <dbReference type="Proteomes" id="UP000222542"/>
    </source>
</evidence>
<proteinExistence type="predicted"/>
<dbReference type="Pfam" id="PF03478">
    <property type="entry name" value="Beta-prop_KIB1-4"/>
    <property type="match status" value="1"/>
</dbReference>
<sequence>MRTEEEALSRIQDGHSSSWIRLDSPFRQYTQIVYHSGKKLFYTFITGEDVFINEFEAWDLHSDPIKRFHFQDQGDVLERMSSWPARVEDDKDLICWSCNTRYIGGDLEYLEDSIGNRAIFLGKKRGFALSTTEFPELRSGCIYFADDRYAWKYNFGGDDMGIYDYEDNSIIEEVLPPSSNWFIPDA</sequence>
<dbReference type="Proteomes" id="UP000222542">
    <property type="component" value="Unassembled WGS sequence"/>
</dbReference>
<dbReference type="InterPro" id="IPR050942">
    <property type="entry name" value="F-box_BR-signaling"/>
</dbReference>